<accession>A0A370GKC2</accession>
<evidence type="ECO:0000313" key="2">
    <source>
        <dbReference type="Proteomes" id="UP000254720"/>
    </source>
</evidence>
<dbReference type="OrthoDB" id="9789432at2"/>
<keyword evidence="2" id="KW-1185">Reference proteome</keyword>
<sequence length="140" mass="16821">MFTNHREAYRQAFFEAWEKHLKKQTLELEPVEAQLIEIMLYHPEYHALLEKPAAFQQQEFTLEENPFFHMSLHLAVREQIRTNRPTGIAQIHQELMAAYQDIHQVEHLMMTCLAQMLWKAQQTGEMPNDENYLEKLREIK</sequence>
<dbReference type="Pfam" id="PF08897">
    <property type="entry name" value="DUF1841"/>
    <property type="match status" value="1"/>
</dbReference>
<protein>
    <submittedName>
        <fullName evidence="1">Uncharacterized protein DUF1841</fullName>
    </submittedName>
</protein>
<dbReference type="EMBL" id="QQAX01000012">
    <property type="protein sequence ID" value="RDI42834.1"/>
    <property type="molecule type" value="Genomic_DNA"/>
</dbReference>
<dbReference type="InterPro" id="IPR014993">
    <property type="entry name" value="DUF1841"/>
</dbReference>
<organism evidence="1 2">
    <name type="scientific">Aquicella lusitana</name>
    <dbReference type="NCBI Taxonomy" id="254246"/>
    <lineage>
        <taxon>Bacteria</taxon>
        <taxon>Pseudomonadati</taxon>
        <taxon>Pseudomonadota</taxon>
        <taxon>Gammaproteobacteria</taxon>
        <taxon>Legionellales</taxon>
        <taxon>Coxiellaceae</taxon>
        <taxon>Aquicella</taxon>
    </lineage>
</organism>
<name>A0A370GKC2_9COXI</name>
<dbReference type="AlphaFoldDB" id="A0A370GKC2"/>
<comment type="caution">
    <text evidence="1">The sequence shown here is derived from an EMBL/GenBank/DDBJ whole genome shotgun (WGS) entry which is preliminary data.</text>
</comment>
<proteinExistence type="predicted"/>
<dbReference type="RefSeq" id="WP_114834497.1">
    <property type="nucleotide sequence ID" value="NZ_LR699114.1"/>
</dbReference>
<reference evidence="1 2" key="1">
    <citation type="submission" date="2018-07" db="EMBL/GenBank/DDBJ databases">
        <title>Genomic Encyclopedia of Type Strains, Phase IV (KMG-IV): sequencing the most valuable type-strain genomes for metagenomic binning, comparative biology and taxonomic classification.</title>
        <authorList>
            <person name="Goeker M."/>
        </authorList>
    </citation>
    <scope>NUCLEOTIDE SEQUENCE [LARGE SCALE GENOMIC DNA]</scope>
    <source>
        <strain evidence="1 2">DSM 16500</strain>
    </source>
</reference>
<dbReference type="Proteomes" id="UP000254720">
    <property type="component" value="Unassembled WGS sequence"/>
</dbReference>
<evidence type="ECO:0000313" key="1">
    <source>
        <dbReference type="EMBL" id="RDI42834.1"/>
    </source>
</evidence>
<gene>
    <name evidence="1" type="ORF">C8D86_11231</name>
</gene>